<name>A0A345PEK4_9BACI</name>
<dbReference type="KEGG" id="ocn:CUC15_05660"/>
<accession>A0A345PEK4</accession>
<organism evidence="1 2">
    <name type="scientific">Oceanobacillus zhaokaii</name>
    <dbReference type="NCBI Taxonomy" id="2052660"/>
    <lineage>
        <taxon>Bacteria</taxon>
        <taxon>Bacillati</taxon>
        <taxon>Bacillota</taxon>
        <taxon>Bacilli</taxon>
        <taxon>Bacillales</taxon>
        <taxon>Bacillaceae</taxon>
        <taxon>Oceanobacillus</taxon>
    </lineage>
</organism>
<gene>
    <name evidence="1" type="ORF">CUC15_05660</name>
</gene>
<sequence>MRTKLVHCGKTIWVYDCSASYPHKHLDFEKKENQYGLLDIKRLIYTNFIMDRTNLVQVMMLSIKSCNLITIKNEIKNFVERLERLIKQKVDYLAITELRQSESDIHFLFNFDIGYLPKVEDIPWAGDISVTLTSASRILKDITKICRSVNYSTASSTSNFSYLFKSRLKKPIIKLDEEAEEYLKQFDIINQGLNSVTNIYDKIGRNTKIYEYFLETSH</sequence>
<dbReference type="AlphaFoldDB" id="A0A345PEK4"/>
<reference evidence="2" key="1">
    <citation type="submission" date="2017-11" db="EMBL/GenBank/DDBJ databases">
        <authorList>
            <person name="Zhu W."/>
        </authorList>
    </citation>
    <scope>NUCLEOTIDE SEQUENCE [LARGE SCALE GENOMIC DNA]</scope>
    <source>
        <strain evidence="2">160</strain>
    </source>
</reference>
<keyword evidence="2" id="KW-1185">Reference proteome</keyword>
<proteinExistence type="predicted"/>
<dbReference type="Proteomes" id="UP000253908">
    <property type="component" value="Chromosome"/>
</dbReference>
<evidence type="ECO:0000313" key="2">
    <source>
        <dbReference type="Proteomes" id="UP000253908"/>
    </source>
</evidence>
<protein>
    <submittedName>
        <fullName evidence="1">Uncharacterized protein</fullName>
    </submittedName>
</protein>
<dbReference type="EMBL" id="CP024848">
    <property type="protein sequence ID" value="AXI08434.1"/>
    <property type="molecule type" value="Genomic_DNA"/>
</dbReference>
<dbReference type="RefSeq" id="WP_114915728.1">
    <property type="nucleotide sequence ID" value="NZ_CP024848.1"/>
</dbReference>
<evidence type="ECO:0000313" key="1">
    <source>
        <dbReference type="EMBL" id="AXI08434.1"/>
    </source>
</evidence>